<dbReference type="SUPFAM" id="SSF53098">
    <property type="entry name" value="Ribonuclease H-like"/>
    <property type="match status" value="1"/>
</dbReference>
<dbReference type="PANTHER" id="PTHR37529:SF1">
    <property type="entry name" value="TRANSPOSASE INSG FOR INSERTION SEQUENCE ELEMENT IS4-RELATED"/>
    <property type="match status" value="1"/>
</dbReference>
<feature type="domain" description="Transposase IS4-like" evidence="2">
    <location>
        <begin position="123"/>
        <end position="350"/>
    </location>
</feature>
<sequence length="466" mass="51419">MAAGLVDRVVLGDLTEVFLPGIVDAALAKGPVREVRQRLLPPRLMVYFLLARALFCLEPYREVLRMVAESQRCREGWGSWRVSDKAAIFRARVRLGVEPLRELLIHAGAAVADETTPGAFWRGLRLMALDGTTLAVADSPANEAGLGRPRSAPGRGPTGFPLARLVVLIEAGTHVVADAAVDGYRVKERVLAERLAGALRPGMLVLADRGLPGAHLWSVLAATGAELLWRVPSIWKLPVEQVLSDGSWISTVRGGRGRSVRSPQDIRVRVVEYTLRIPGREQDERYRLITTVMDPAAAPAAELAALYGERWEVENTLAEWKSTQIGSGTVLPSKSPELVFQEIYAHLAVYTGLRVLMHHTAVHRGEPLDPDRLSFAAALRAARRSVTSPAGDFPPNHTSATVRELLEEINPPRRLRAAIRQVKRKMSKFLAWNPNRPAPPRLARPNPAGHPRRRASMNPQSQRYWT</sequence>
<dbReference type="PANTHER" id="PTHR37529">
    <property type="entry name" value="TRANSPOSASE INSG FOR INSERTION SEQUENCE ELEMENT IS4-RELATED"/>
    <property type="match status" value="1"/>
</dbReference>
<feature type="region of interest" description="Disordered" evidence="1">
    <location>
        <begin position="430"/>
        <end position="466"/>
    </location>
</feature>
<reference evidence="4 5" key="1">
    <citation type="journal article" date="2019" name="ACS Chem. Biol.">
        <title>Identification and Mobilization of a Cryptic Antibiotic Biosynthesis Gene Locus from a Human-Pathogenic Nocardia Isolate.</title>
        <authorList>
            <person name="Herisse M."/>
            <person name="Ishida K."/>
            <person name="Porter J.L."/>
            <person name="Howden B."/>
            <person name="Hertweck C."/>
            <person name="Stinear T.P."/>
            <person name="Pidot S.J."/>
        </authorList>
    </citation>
    <scope>NUCLEOTIDE SEQUENCE [LARGE SCALE GENOMIC DNA]</scope>
    <source>
        <strain evidence="4 5">AUSMDU00012715</strain>
    </source>
</reference>
<dbReference type="InterPro" id="IPR024473">
    <property type="entry name" value="Transposases_IS4_N"/>
</dbReference>
<dbReference type="GO" id="GO:0006313">
    <property type="term" value="P:DNA transposition"/>
    <property type="evidence" value="ECO:0007669"/>
    <property type="project" value="InterPro"/>
</dbReference>
<proteinExistence type="predicted"/>
<dbReference type="InterPro" id="IPR002559">
    <property type="entry name" value="Transposase_11"/>
</dbReference>
<dbReference type="InterPro" id="IPR047952">
    <property type="entry name" value="Transpos_IS4"/>
</dbReference>
<evidence type="ECO:0000313" key="5">
    <source>
        <dbReference type="Proteomes" id="UP000500953"/>
    </source>
</evidence>
<dbReference type="Pfam" id="PF13006">
    <property type="entry name" value="Nterm_IS4"/>
    <property type="match status" value="1"/>
</dbReference>
<feature type="compositionally biased region" description="Polar residues" evidence="1">
    <location>
        <begin position="457"/>
        <end position="466"/>
    </location>
</feature>
<dbReference type="Proteomes" id="UP000500953">
    <property type="component" value="Chromosome"/>
</dbReference>
<evidence type="ECO:0000313" key="4">
    <source>
        <dbReference type="EMBL" id="QIS23568.1"/>
    </source>
</evidence>
<dbReference type="GO" id="GO:0003677">
    <property type="term" value="F:DNA binding"/>
    <property type="evidence" value="ECO:0007669"/>
    <property type="project" value="InterPro"/>
</dbReference>
<dbReference type="NCBIfam" id="NF033592">
    <property type="entry name" value="transpos_IS4_1"/>
    <property type="match status" value="1"/>
</dbReference>
<evidence type="ECO:0000259" key="2">
    <source>
        <dbReference type="Pfam" id="PF01609"/>
    </source>
</evidence>
<evidence type="ECO:0000256" key="1">
    <source>
        <dbReference type="SAM" id="MobiDB-lite"/>
    </source>
</evidence>
<feature type="domain" description="Transposase IS4 N-terminal" evidence="3">
    <location>
        <begin position="10"/>
        <end position="103"/>
    </location>
</feature>
<organism evidence="4 5">
    <name type="scientific">Nocardia terpenica</name>
    <dbReference type="NCBI Taxonomy" id="455432"/>
    <lineage>
        <taxon>Bacteria</taxon>
        <taxon>Bacillati</taxon>
        <taxon>Actinomycetota</taxon>
        <taxon>Actinomycetes</taxon>
        <taxon>Mycobacteriales</taxon>
        <taxon>Nocardiaceae</taxon>
        <taxon>Nocardia</taxon>
    </lineage>
</organism>
<dbReference type="EMBL" id="CP046173">
    <property type="protein sequence ID" value="QIS23568.1"/>
    <property type="molecule type" value="Genomic_DNA"/>
</dbReference>
<name>A0A6G9ZDF0_9NOCA</name>
<evidence type="ECO:0000259" key="3">
    <source>
        <dbReference type="Pfam" id="PF13006"/>
    </source>
</evidence>
<protein>
    <submittedName>
        <fullName evidence="4">IS4 family transposase</fullName>
    </submittedName>
</protein>
<gene>
    <name evidence="4" type="ORF">F6W96_40125</name>
</gene>
<dbReference type="RefSeq" id="WP_275106862.1">
    <property type="nucleotide sequence ID" value="NZ_CP046173.1"/>
</dbReference>
<dbReference type="AlphaFoldDB" id="A0A6G9ZDF0"/>
<accession>A0A6G9ZDF0</accession>
<dbReference type="InterPro" id="IPR012337">
    <property type="entry name" value="RNaseH-like_sf"/>
</dbReference>
<dbReference type="Pfam" id="PF01609">
    <property type="entry name" value="DDE_Tnp_1"/>
    <property type="match status" value="1"/>
</dbReference>
<dbReference type="GO" id="GO:0004803">
    <property type="term" value="F:transposase activity"/>
    <property type="evidence" value="ECO:0007669"/>
    <property type="project" value="InterPro"/>
</dbReference>